<dbReference type="Proteomes" id="UP000557307">
    <property type="component" value="Unassembled WGS sequence"/>
</dbReference>
<keyword evidence="1" id="KW-0472">Membrane</keyword>
<protein>
    <recommendedName>
        <fullName evidence="2">DUF6249 domain-containing protein</fullName>
    </recommendedName>
</protein>
<dbReference type="Pfam" id="PF19762">
    <property type="entry name" value="DUF6249"/>
    <property type="match status" value="1"/>
</dbReference>
<evidence type="ECO:0000313" key="4">
    <source>
        <dbReference type="Proteomes" id="UP000557307"/>
    </source>
</evidence>
<organism evidence="3 4">
    <name type="scientific">Rhabdobacter roseus</name>
    <dbReference type="NCBI Taxonomy" id="1655419"/>
    <lineage>
        <taxon>Bacteria</taxon>
        <taxon>Pseudomonadati</taxon>
        <taxon>Bacteroidota</taxon>
        <taxon>Cytophagia</taxon>
        <taxon>Cytophagales</taxon>
        <taxon>Cytophagaceae</taxon>
        <taxon>Rhabdobacter</taxon>
    </lineage>
</organism>
<dbReference type="RefSeq" id="WP_184176820.1">
    <property type="nucleotide sequence ID" value="NZ_JACHGF010000008.1"/>
</dbReference>
<accession>A0A840U104</accession>
<keyword evidence="1" id="KW-0812">Transmembrane</keyword>
<keyword evidence="1" id="KW-1133">Transmembrane helix</keyword>
<dbReference type="EMBL" id="JACHGF010000008">
    <property type="protein sequence ID" value="MBB5286058.1"/>
    <property type="molecule type" value="Genomic_DNA"/>
</dbReference>
<gene>
    <name evidence="3" type="ORF">HNQ92_004218</name>
</gene>
<dbReference type="InterPro" id="IPR046216">
    <property type="entry name" value="DUF6249"/>
</dbReference>
<keyword evidence="4" id="KW-1185">Reference proteome</keyword>
<proteinExistence type="predicted"/>
<comment type="caution">
    <text evidence="3">The sequence shown here is derived from an EMBL/GenBank/DDBJ whole genome shotgun (WGS) entry which is preliminary data.</text>
</comment>
<evidence type="ECO:0000313" key="3">
    <source>
        <dbReference type="EMBL" id="MBB5286058.1"/>
    </source>
</evidence>
<evidence type="ECO:0000256" key="1">
    <source>
        <dbReference type="SAM" id="Phobius"/>
    </source>
</evidence>
<dbReference type="AlphaFoldDB" id="A0A840U104"/>
<feature type="domain" description="DUF6249" evidence="2">
    <location>
        <begin position="10"/>
        <end position="110"/>
    </location>
</feature>
<evidence type="ECO:0000259" key="2">
    <source>
        <dbReference type="Pfam" id="PF19762"/>
    </source>
</evidence>
<sequence>MSDLTGILVPIGTLAIIFWGIHAIISTLKEAKIRSRLIELGHLETEKQWILEKRQQANDTYANLKYGIILLCLGAGFVLIQDLDMYHNSSLIFGIIALLAGVGFLLYFALMKYFFKKAD</sequence>
<feature type="transmembrane region" description="Helical" evidence="1">
    <location>
        <begin position="92"/>
        <end position="115"/>
    </location>
</feature>
<feature type="transmembrane region" description="Helical" evidence="1">
    <location>
        <begin position="63"/>
        <end position="80"/>
    </location>
</feature>
<feature type="transmembrane region" description="Helical" evidence="1">
    <location>
        <begin position="6"/>
        <end position="28"/>
    </location>
</feature>
<name>A0A840U104_9BACT</name>
<reference evidence="3 4" key="1">
    <citation type="submission" date="2020-08" db="EMBL/GenBank/DDBJ databases">
        <title>Genomic Encyclopedia of Type Strains, Phase IV (KMG-IV): sequencing the most valuable type-strain genomes for metagenomic binning, comparative biology and taxonomic classification.</title>
        <authorList>
            <person name="Goeker M."/>
        </authorList>
    </citation>
    <scope>NUCLEOTIDE SEQUENCE [LARGE SCALE GENOMIC DNA]</scope>
    <source>
        <strain evidence="3 4">DSM 105074</strain>
    </source>
</reference>